<protein>
    <submittedName>
        <fullName evidence="1">Uncharacterized protein</fullName>
    </submittedName>
</protein>
<reference evidence="1 2" key="1">
    <citation type="submission" date="2014-04" db="EMBL/GenBank/DDBJ databases">
        <authorList>
            <consortium name="DOE Joint Genome Institute"/>
            <person name="Kuo A."/>
            <person name="Kohler A."/>
            <person name="Jargeat P."/>
            <person name="Nagy L.G."/>
            <person name="Floudas D."/>
            <person name="Copeland A."/>
            <person name="Barry K.W."/>
            <person name="Cichocki N."/>
            <person name="Veneault-Fourrey C."/>
            <person name="LaButti K."/>
            <person name="Lindquist E.A."/>
            <person name="Lipzen A."/>
            <person name="Lundell T."/>
            <person name="Morin E."/>
            <person name="Murat C."/>
            <person name="Sun H."/>
            <person name="Tunlid A."/>
            <person name="Henrissat B."/>
            <person name="Grigoriev I.V."/>
            <person name="Hibbett D.S."/>
            <person name="Martin F."/>
            <person name="Nordberg H.P."/>
            <person name="Cantor M.N."/>
            <person name="Hua S.X."/>
        </authorList>
    </citation>
    <scope>NUCLEOTIDE SEQUENCE [LARGE SCALE GENOMIC DNA]</scope>
    <source>
        <strain evidence="1 2">Ve08.2h10</strain>
    </source>
</reference>
<reference evidence="2" key="2">
    <citation type="submission" date="2015-01" db="EMBL/GenBank/DDBJ databases">
        <title>Evolutionary Origins and Diversification of the Mycorrhizal Mutualists.</title>
        <authorList>
            <consortium name="DOE Joint Genome Institute"/>
            <consortium name="Mycorrhizal Genomics Consortium"/>
            <person name="Kohler A."/>
            <person name="Kuo A."/>
            <person name="Nagy L.G."/>
            <person name="Floudas D."/>
            <person name="Copeland A."/>
            <person name="Barry K.W."/>
            <person name="Cichocki N."/>
            <person name="Veneault-Fourrey C."/>
            <person name="LaButti K."/>
            <person name="Lindquist E.A."/>
            <person name="Lipzen A."/>
            <person name="Lundell T."/>
            <person name="Morin E."/>
            <person name="Murat C."/>
            <person name="Riley R."/>
            <person name="Ohm R."/>
            <person name="Sun H."/>
            <person name="Tunlid A."/>
            <person name="Henrissat B."/>
            <person name="Grigoriev I.V."/>
            <person name="Hibbett D.S."/>
            <person name="Martin F."/>
        </authorList>
    </citation>
    <scope>NUCLEOTIDE SEQUENCE [LARGE SCALE GENOMIC DNA]</scope>
    <source>
        <strain evidence="2">Ve08.2h10</strain>
    </source>
</reference>
<dbReference type="AlphaFoldDB" id="A0A0D0DME3"/>
<evidence type="ECO:0000313" key="1">
    <source>
        <dbReference type="EMBL" id="KIK92778.1"/>
    </source>
</evidence>
<dbReference type="InParanoid" id="A0A0D0DME3"/>
<dbReference type="HOGENOM" id="CLU_3129849_0_0_1"/>
<name>A0A0D0DME3_9AGAM</name>
<sequence length="50" mass="5763">EAWHIRNAIAVMLVTFTIPDSLLIDFYTMQTAQEIFSQLEHKFGNSTTTM</sequence>
<dbReference type="OrthoDB" id="5544992at2759"/>
<evidence type="ECO:0000313" key="2">
    <source>
        <dbReference type="Proteomes" id="UP000054538"/>
    </source>
</evidence>
<dbReference type="EMBL" id="KN825244">
    <property type="protein sequence ID" value="KIK92778.1"/>
    <property type="molecule type" value="Genomic_DNA"/>
</dbReference>
<feature type="non-terminal residue" evidence="1">
    <location>
        <position position="1"/>
    </location>
</feature>
<dbReference type="Proteomes" id="UP000054538">
    <property type="component" value="Unassembled WGS sequence"/>
</dbReference>
<gene>
    <name evidence="1" type="ORF">PAXRUDRAFT_53556</name>
</gene>
<organism evidence="1 2">
    <name type="scientific">Paxillus rubicundulus Ve08.2h10</name>
    <dbReference type="NCBI Taxonomy" id="930991"/>
    <lineage>
        <taxon>Eukaryota</taxon>
        <taxon>Fungi</taxon>
        <taxon>Dikarya</taxon>
        <taxon>Basidiomycota</taxon>
        <taxon>Agaricomycotina</taxon>
        <taxon>Agaricomycetes</taxon>
        <taxon>Agaricomycetidae</taxon>
        <taxon>Boletales</taxon>
        <taxon>Paxilineae</taxon>
        <taxon>Paxillaceae</taxon>
        <taxon>Paxillus</taxon>
    </lineage>
</organism>
<accession>A0A0D0DME3</accession>
<keyword evidence="2" id="KW-1185">Reference proteome</keyword>
<proteinExistence type="predicted"/>
<feature type="non-terminal residue" evidence="1">
    <location>
        <position position="50"/>
    </location>
</feature>